<gene>
    <name evidence="3" type="ORF">TDIB3V08_LOCUS602</name>
</gene>
<dbReference type="EMBL" id="OA564399">
    <property type="protein sequence ID" value="CAD7194171.1"/>
    <property type="molecule type" value="Genomic_DNA"/>
</dbReference>
<name>A0A7R8V9S3_TIMDO</name>
<feature type="compositionally biased region" description="Basic and acidic residues" evidence="1">
    <location>
        <begin position="60"/>
        <end position="72"/>
    </location>
</feature>
<sequence length="263" mass="28736">MTAILHRCTLGATVVGVSGQPVEVDPIPPNSGVEISIPLVFEEENSTIENVISTESYEPTPKRNHEAPKGGWKEGAANSVSINDDLLVDLSVLVLPTAKGSVEDFRRCRYFHALASFNRRGDKKDHEGGVLVNWELGSDLGGKSALQADKLARLSTGLSKLTSNELPTLFKKSYSDDDDDDDDDDSVPYFHIRQYGDSSQPVGYRGNAPTFAWRESGNPFWKNTTLSTPDLDSNLDFPVIGSQVYFESSALDHAAIEAGSYYC</sequence>
<evidence type="ECO:0000313" key="3">
    <source>
        <dbReference type="EMBL" id="CAD7194171.1"/>
    </source>
</evidence>
<organism evidence="3">
    <name type="scientific">Timema douglasi</name>
    <name type="common">Walking stick</name>
    <dbReference type="NCBI Taxonomy" id="61478"/>
    <lineage>
        <taxon>Eukaryota</taxon>
        <taxon>Metazoa</taxon>
        <taxon>Ecdysozoa</taxon>
        <taxon>Arthropoda</taxon>
        <taxon>Hexapoda</taxon>
        <taxon>Insecta</taxon>
        <taxon>Pterygota</taxon>
        <taxon>Neoptera</taxon>
        <taxon>Polyneoptera</taxon>
        <taxon>Phasmatodea</taxon>
        <taxon>Timematodea</taxon>
        <taxon>Timematoidea</taxon>
        <taxon>Timematidae</taxon>
        <taxon>Timema</taxon>
    </lineage>
</organism>
<evidence type="ECO:0000256" key="2">
    <source>
        <dbReference type="SAM" id="SignalP"/>
    </source>
</evidence>
<reference evidence="3" key="1">
    <citation type="submission" date="2020-11" db="EMBL/GenBank/DDBJ databases">
        <authorList>
            <person name="Tran Van P."/>
        </authorList>
    </citation>
    <scope>NUCLEOTIDE SEQUENCE</scope>
</reference>
<dbReference type="AlphaFoldDB" id="A0A7R8V9S3"/>
<proteinExistence type="predicted"/>
<feature type="chain" id="PRO_5030733529" evidence="2">
    <location>
        <begin position="20"/>
        <end position="263"/>
    </location>
</feature>
<feature type="region of interest" description="Disordered" evidence="1">
    <location>
        <begin position="55"/>
        <end position="75"/>
    </location>
</feature>
<evidence type="ECO:0000256" key="1">
    <source>
        <dbReference type="SAM" id="MobiDB-lite"/>
    </source>
</evidence>
<keyword evidence="2" id="KW-0732">Signal</keyword>
<protein>
    <submittedName>
        <fullName evidence="3">Uncharacterized protein</fullName>
    </submittedName>
</protein>
<feature type="signal peptide" evidence="2">
    <location>
        <begin position="1"/>
        <end position="19"/>
    </location>
</feature>
<accession>A0A7R8V9S3</accession>